<sequence>MSLTLGALQKHERACSKLNAIEEGKQAHCQFFKYGLGKEILDGGSLSLKPVISEKARKIISRAALPSLRSEGAKGGRRTMIGGYVGSCLMEDARAIFNQIPFELKDLITFNIMIDGYAREGRYKEVLDVFQELQMVKIEPNRFTMVRCTFSLFFSGGIGARRMDPCLHR</sequence>
<dbReference type="EMBL" id="JABCRI010000001">
    <property type="protein sequence ID" value="KAF8413116.1"/>
    <property type="molecule type" value="Genomic_DNA"/>
</dbReference>
<organism evidence="3 4">
    <name type="scientific">Tetracentron sinense</name>
    <name type="common">Spur-leaf</name>
    <dbReference type="NCBI Taxonomy" id="13715"/>
    <lineage>
        <taxon>Eukaryota</taxon>
        <taxon>Viridiplantae</taxon>
        <taxon>Streptophyta</taxon>
        <taxon>Embryophyta</taxon>
        <taxon>Tracheophyta</taxon>
        <taxon>Spermatophyta</taxon>
        <taxon>Magnoliopsida</taxon>
        <taxon>Trochodendrales</taxon>
        <taxon>Trochodendraceae</taxon>
        <taxon>Tetracentron</taxon>
    </lineage>
</organism>
<dbReference type="InterPro" id="IPR011990">
    <property type="entry name" value="TPR-like_helical_dom_sf"/>
</dbReference>
<name>A0A835DRB3_TETSI</name>
<dbReference type="PANTHER" id="PTHR47926">
    <property type="entry name" value="PENTATRICOPEPTIDE REPEAT-CONTAINING PROTEIN"/>
    <property type="match status" value="1"/>
</dbReference>
<dbReference type="PROSITE" id="PS51375">
    <property type="entry name" value="PPR"/>
    <property type="match status" value="1"/>
</dbReference>
<evidence type="ECO:0000313" key="4">
    <source>
        <dbReference type="Proteomes" id="UP000655225"/>
    </source>
</evidence>
<dbReference type="NCBIfam" id="TIGR00756">
    <property type="entry name" value="PPR"/>
    <property type="match status" value="1"/>
</dbReference>
<feature type="repeat" description="PPR" evidence="2">
    <location>
        <begin position="106"/>
        <end position="140"/>
    </location>
</feature>
<dbReference type="OMA" id="MSEMDSC"/>
<reference evidence="3 4" key="1">
    <citation type="submission" date="2020-04" db="EMBL/GenBank/DDBJ databases">
        <title>Plant Genome Project.</title>
        <authorList>
            <person name="Zhang R.-G."/>
        </authorList>
    </citation>
    <scope>NUCLEOTIDE SEQUENCE [LARGE SCALE GENOMIC DNA]</scope>
    <source>
        <strain evidence="3">YNK0</strain>
        <tissue evidence="3">Leaf</tissue>
    </source>
</reference>
<keyword evidence="4" id="KW-1185">Reference proteome</keyword>
<dbReference type="Proteomes" id="UP000655225">
    <property type="component" value="Unassembled WGS sequence"/>
</dbReference>
<protein>
    <recommendedName>
        <fullName evidence="5">Pentatricopeptide repeat-containing protein</fullName>
    </recommendedName>
</protein>
<dbReference type="InterPro" id="IPR046960">
    <property type="entry name" value="PPR_At4g14850-like_plant"/>
</dbReference>
<dbReference type="InterPro" id="IPR002885">
    <property type="entry name" value="PPR_rpt"/>
</dbReference>
<dbReference type="OrthoDB" id="1937829at2759"/>
<accession>A0A835DRB3</accession>
<dbReference type="GO" id="GO:0009451">
    <property type="term" value="P:RNA modification"/>
    <property type="evidence" value="ECO:0007669"/>
    <property type="project" value="InterPro"/>
</dbReference>
<evidence type="ECO:0008006" key="5">
    <source>
        <dbReference type="Google" id="ProtNLM"/>
    </source>
</evidence>
<dbReference type="AlphaFoldDB" id="A0A835DRB3"/>
<keyword evidence="1" id="KW-0677">Repeat</keyword>
<proteinExistence type="predicted"/>
<dbReference type="Pfam" id="PF13041">
    <property type="entry name" value="PPR_2"/>
    <property type="match status" value="1"/>
</dbReference>
<comment type="caution">
    <text evidence="3">The sequence shown here is derived from an EMBL/GenBank/DDBJ whole genome shotgun (WGS) entry which is preliminary data.</text>
</comment>
<evidence type="ECO:0000256" key="1">
    <source>
        <dbReference type="ARBA" id="ARBA00022737"/>
    </source>
</evidence>
<evidence type="ECO:0000256" key="2">
    <source>
        <dbReference type="PROSITE-ProRule" id="PRU00708"/>
    </source>
</evidence>
<gene>
    <name evidence="3" type="ORF">HHK36_001092</name>
</gene>
<evidence type="ECO:0000313" key="3">
    <source>
        <dbReference type="EMBL" id="KAF8413116.1"/>
    </source>
</evidence>
<dbReference type="GO" id="GO:0003723">
    <property type="term" value="F:RNA binding"/>
    <property type="evidence" value="ECO:0007669"/>
    <property type="project" value="InterPro"/>
</dbReference>
<dbReference type="Gene3D" id="1.25.40.10">
    <property type="entry name" value="Tetratricopeptide repeat domain"/>
    <property type="match status" value="1"/>
</dbReference>